<gene>
    <name evidence="2" type="ORF">SNAT2548_LOCUS8948</name>
</gene>
<evidence type="ECO:0000313" key="2">
    <source>
        <dbReference type="EMBL" id="CAE7227320.1"/>
    </source>
</evidence>
<feature type="non-terminal residue" evidence="2">
    <location>
        <position position="1"/>
    </location>
</feature>
<dbReference type="Proteomes" id="UP000604046">
    <property type="component" value="Unassembled WGS sequence"/>
</dbReference>
<proteinExistence type="predicted"/>
<protein>
    <submittedName>
        <fullName evidence="2">Uncharacterized protein</fullName>
    </submittedName>
</protein>
<organism evidence="2 3">
    <name type="scientific">Symbiodinium natans</name>
    <dbReference type="NCBI Taxonomy" id="878477"/>
    <lineage>
        <taxon>Eukaryota</taxon>
        <taxon>Sar</taxon>
        <taxon>Alveolata</taxon>
        <taxon>Dinophyceae</taxon>
        <taxon>Suessiales</taxon>
        <taxon>Symbiodiniaceae</taxon>
        <taxon>Symbiodinium</taxon>
    </lineage>
</organism>
<feature type="coiled-coil region" evidence="1">
    <location>
        <begin position="16"/>
        <end position="50"/>
    </location>
</feature>
<dbReference type="EMBL" id="CAJNDS010000673">
    <property type="protein sequence ID" value="CAE7227320.1"/>
    <property type="molecule type" value="Genomic_DNA"/>
</dbReference>
<name>A0A812KDF3_9DINO</name>
<sequence>WIKANEVSKDCRDRLVLKLRERSNKAADRAARLERRLQRLKTEHASDRKVAEAVVSLRKLASDIEKQTPRTTID</sequence>
<evidence type="ECO:0000313" key="3">
    <source>
        <dbReference type="Proteomes" id="UP000604046"/>
    </source>
</evidence>
<keyword evidence="3" id="KW-1185">Reference proteome</keyword>
<reference evidence="2" key="1">
    <citation type="submission" date="2021-02" db="EMBL/GenBank/DDBJ databases">
        <authorList>
            <person name="Dougan E. K."/>
            <person name="Rhodes N."/>
            <person name="Thang M."/>
            <person name="Chan C."/>
        </authorList>
    </citation>
    <scope>NUCLEOTIDE SEQUENCE</scope>
</reference>
<dbReference type="AlphaFoldDB" id="A0A812KDF3"/>
<accession>A0A812KDF3</accession>
<evidence type="ECO:0000256" key="1">
    <source>
        <dbReference type="SAM" id="Coils"/>
    </source>
</evidence>
<comment type="caution">
    <text evidence="2">The sequence shown here is derived from an EMBL/GenBank/DDBJ whole genome shotgun (WGS) entry which is preliminary data.</text>
</comment>
<feature type="non-terminal residue" evidence="2">
    <location>
        <position position="74"/>
    </location>
</feature>
<dbReference type="OrthoDB" id="446307at2759"/>
<keyword evidence="1" id="KW-0175">Coiled coil</keyword>